<dbReference type="AlphaFoldDB" id="A0A8H2ZGI1"/>
<dbReference type="SMART" id="SM00432">
    <property type="entry name" value="MADS"/>
    <property type="match status" value="1"/>
</dbReference>
<organism evidence="8 9">
    <name type="scientific">Maudiozyma barnettii</name>
    <dbReference type="NCBI Taxonomy" id="61262"/>
    <lineage>
        <taxon>Eukaryota</taxon>
        <taxon>Fungi</taxon>
        <taxon>Dikarya</taxon>
        <taxon>Ascomycota</taxon>
        <taxon>Saccharomycotina</taxon>
        <taxon>Saccharomycetes</taxon>
        <taxon>Saccharomycetales</taxon>
        <taxon>Saccharomycetaceae</taxon>
        <taxon>Maudiozyma</taxon>
    </lineage>
</organism>
<evidence type="ECO:0000256" key="1">
    <source>
        <dbReference type="ARBA" id="ARBA00004123"/>
    </source>
</evidence>
<dbReference type="RefSeq" id="XP_041405518.1">
    <property type="nucleotide sequence ID" value="XM_041549584.1"/>
</dbReference>
<keyword evidence="4" id="KW-0804">Transcription</keyword>
<feature type="domain" description="MADS-box" evidence="7">
    <location>
        <begin position="1"/>
        <end position="61"/>
    </location>
</feature>
<dbReference type="PANTHER" id="PTHR11945:SF534">
    <property type="entry name" value="MYOCYTE-SPECIFIC ENHANCER FACTOR 2"/>
    <property type="match status" value="1"/>
</dbReference>
<evidence type="ECO:0000313" key="9">
    <source>
        <dbReference type="Proteomes" id="UP000644660"/>
    </source>
</evidence>
<evidence type="ECO:0000256" key="2">
    <source>
        <dbReference type="ARBA" id="ARBA00023015"/>
    </source>
</evidence>
<feature type="compositionally biased region" description="Low complexity" evidence="6">
    <location>
        <begin position="438"/>
        <end position="449"/>
    </location>
</feature>
<keyword evidence="5" id="KW-0539">Nucleus</keyword>
<dbReference type="Pfam" id="PF00319">
    <property type="entry name" value="SRF-TF"/>
    <property type="match status" value="1"/>
</dbReference>
<gene>
    <name evidence="8" type="ORF">KABA2_03S02750</name>
</gene>
<dbReference type="GO" id="GO:0000981">
    <property type="term" value="F:DNA-binding transcription factor activity, RNA polymerase II-specific"/>
    <property type="evidence" value="ECO:0007669"/>
    <property type="project" value="TreeGrafter"/>
</dbReference>
<feature type="region of interest" description="Disordered" evidence="6">
    <location>
        <begin position="434"/>
        <end position="474"/>
    </location>
</feature>
<evidence type="ECO:0000256" key="3">
    <source>
        <dbReference type="ARBA" id="ARBA00023125"/>
    </source>
</evidence>
<comment type="subcellular location">
    <subcellularLocation>
        <location evidence="1">Nucleus</location>
    </subcellularLocation>
</comment>
<dbReference type="SUPFAM" id="SSF55455">
    <property type="entry name" value="SRF-like"/>
    <property type="match status" value="1"/>
</dbReference>
<feature type="region of interest" description="Disordered" evidence="6">
    <location>
        <begin position="155"/>
        <end position="180"/>
    </location>
</feature>
<dbReference type="PRINTS" id="PR00404">
    <property type="entry name" value="MADSDOMAIN"/>
</dbReference>
<dbReference type="InterPro" id="IPR036879">
    <property type="entry name" value="TF_MADSbox_sf"/>
</dbReference>
<dbReference type="GO" id="GO:0005634">
    <property type="term" value="C:nucleus"/>
    <property type="evidence" value="ECO:0007669"/>
    <property type="project" value="UniProtKB-SubCell"/>
</dbReference>
<evidence type="ECO:0000256" key="6">
    <source>
        <dbReference type="SAM" id="MobiDB-lite"/>
    </source>
</evidence>
<dbReference type="Gene3D" id="3.40.1810.10">
    <property type="entry name" value="Transcription factor, MADS-box"/>
    <property type="match status" value="1"/>
</dbReference>
<evidence type="ECO:0000259" key="7">
    <source>
        <dbReference type="PROSITE" id="PS50066"/>
    </source>
</evidence>
<sequence length="474" mass="52458">MGRRKIDIQPITEDRNRTVTFIKRKAGLFKKAHELSVLCQAEVSLIILGANNTFYEYSSVEVDDLMKYYNDDESLRHVIKHPSDYGDFKQRKFVTLNKNVRRRNYAKKNTRFVAASVSNLKSTDVKIKRKNNEIENTDSDIHNPAKRPRLYIEETSTVAPVSPHSTTSLPDTSTSSSTTQNNIRPALTFLPPNLPHINAIRSFNKYPTDNGSLKNDTTTTNNNIPQTLQPHRHSATPPFIQRSVTSSNKTTPPSSVVDTLPTLKFNPMVPQQPIYTNGLTAGIAAAGVAPTGYAPPPVQHLPVTSPMPHQVSVGYPQRVLPYTTNQQFLQPMPAGTLQRHNLSDPNVNPAMQIDTAHGWYQAGTTPLSGVGGAVPIYMTASGPMYQAEYHRLQAYPQTLAMGPSPIDTNMVAPDKRYLPPTPTSFDRIVLPSVRRPNSTSSTTIPTTSSANMNHEQFHPSPKSQVAVSVETEKV</sequence>
<dbReference type="GO" id="GO:0045944">
    <property type="term" value="P:positive regulation of transcription by RNA polymerase II"/>
    <property type="evidence" value="ECO:0007669"/>
    <property type="project" value="TreeGrafter"/>
</dbReference>
<dbReference type="PROSITE" id="PS50066">
    <property type="entry name" value="MADS_BOX_2"/>
    <property type="match status" value="1"/>
</dbReference>
<proteinExistence type="predicted"/>
<comment type="caution">
    <text evidence="8">The sequence shown here is derived from an EMBL/GenBank/DDBJ whole genome shotgun (WGS) entry which is preliminary data.</text>
</comment>
<evidence type="ECO:0000256" key="4">
    <source>
        <dbReference type="ARBA" id="ARBA00023163"/>
    </source>
</evidence>
<evidence type="ECO:0000256" key="5">
    <source>
        <dbReference type="ARBA" id="ARBA00023242"/>
    </source>
</evidence>
<reference evidence="8 9" key="1">
    <citation type="submission" date="2020-05" db="EMBL/GenBank/DDBJ databases">
        <authorList>
            <person name="Casaregola S."/>
            <person name="Devillers H."/>
            <person name="Grondin C."/>
        </authorList>
    </citation>
    <scope>NUCLEOTIDE SEQUENCE [LARGE SCALE GENOMIC DNA]</scope>
    <source>
        <strain evidence="8 9">CLIB 1767</strain>
    </source>
</reference>
<name>A0A8H2ZGI1_9SACH</name>
<dbReference type="GO" id="GO:0000978">
    <property type="term" value="F:RNA polymerase II cis-regulatory region sequence-specific DNA binding"/>
    <property type="evidence" value="ECO:0007669"/>
    <property type="project" value="TreeGrafter"/>
</dbReference>
<feature type="compositionally biased region" description="Low complexity" evidence="6">
    <location>
        <begin position="165"/>
        <end position="179"/>
    </location>
</feature>
<dbReference type="GeneID" id="64856641"/>
<evidence type="ECO:0000313" key="8">
    <source>
        <dbReference type="EMBL" id="CAB4253673.1"/>
    </source>
</evidence>
<dbReference type="InterPro" id="IPR002100">
    <property type="entry name" value="TF_MADSbox"/>
</dbReference>
<keyword evidence="2" id="KW-0805">Transcription regulation</keyword>
<dbReference type="EMBL" id="CAEFZW010000003">
    <property type="protein sequence ID" value="CAB4253673.1"/>
    <property type="molecule type" value="Genomic_DNA"/>
</dbReference>
<dbReference type="Proteomes" id="UP000644660">
    <property type="component" value="Unassembled WGS sequence"/>
</dbReference>
<dbReference type="GO" id="GO:0046983">
    <property type="term" value="F:protein dimerization activity"/>
    <property type="evidence" value="ECO:0007669"/>
    <property type="project" value="InterPro"/>
</dbReference>
<protein>
    <submittedName>
        <fullName evidence="8">Similar to Saccharomyces cerevisiae YBR182C SMP1 Putative transcription factor involved in regulating the response to osmotic stress</fullName>
    </submittedName>
</protein>
<keyword evidence="3" id="KW-0238">DNA-binding</keyword>
<accession>A0A8H2ZGI1</accession>
<dbReference type="PANTHER" id="PTHR11945">
    <property type="entry name" value="MADS BOX PROTEIN"/>
    <property type="match status" value="1"/>
</dbReference>
<keyword evidence="9" id="KW-1185">Reference proteome</keyword>
<dbReference type="OrthoDB" id="1898716at2759"/>